<keyword evidence="3 5" id="KW-0863">Zinc-finger</keyword>
<accession>A0AAV4UPK4</accession>
<keyword evidence="8" id="KW-1185">Reference proteome</keyword>
<evidence type="ECO:0000256" key="2">
    <source>
        <dbReference type="ARBA" id="ARBA00022737"/>
    </source>
</evidence>
<evidence type="ECO:0000256" key="3">
    <source>
        <dbReference type="ARBA" id="ARBA00022771"/>
    </source>
</evidence>
<keyword evidence="2" id="KW-0677">Repeat</keyword>
<dbReference type="GO" id="GO:0005667">
    <property type="term" value="C:transcription regulator complex"/>
    <property type="evidence" value="ECO:0007669"/>
    <property type="project" value="TreeGrafter"/>
</dbReference>
<evidence type="ECO:0000256" key="5">
    <source>
        <dbReference type="PROSITE-ProRule" id="PRU00042"/>
    </source>
</evidence>
<evidence type="ECO:0000256" key="4">
    <source>
        <dbReference type="ARBA" id="ARBA00022833"/>
    </source>
</evidence>
<dbReference type="SMART" id="SM00355">
    <property type="entry name" value="ZnF_C2H2"/>
    <property type="match status" value="1"/>
</dbReference>
<dbReference type="Proteomes" id="UP001054837">
    <property type="component" value="Unassembled WGS sequence"/>
</dbReference>
<dbReference type="Pfam" id="PF00096">
    <property type="entry name" value="zf-C2H2"/>
    <property type="match status" value="1"/>
</dbReference>
<dbReference type="GO" id="GO:0000981">
    <property type="term" value="F:DNA-binding transcription factor activity, RNA polymerase II-specific"/>
    <property type="evidence" value="ECO:0007669"/>
    <property type="project" value="TreeGrafter"/>
</dbReference>
<dbReference type="PROSITE" id="PS00028">
    <property type="entry name" value="ZINC_FINGER_C2H2_1"/>
    <property type="match status" value="1"/>
</dbReference>
<dbReference type="InterPro" id="IPR013087">
    <property type="entry name" value="Znf_C2H2_type"/>
</dbReference>
<dbReference type="GO" id="GO:0031519">
    <property type="term" value="C:PcG protein complex"/>
    <property type="evidence" value="ECO:0007669"/>
    <property type="project" value="TreeGrafter"/>
</dbReference>
<dbReference type="InterPro" id="IPR036236">
    <property type="entry name" value="Znf_C2H2_sf"/>
</dbReference>
<evidence type="ECO:0000256" key="1">
    <source>
        <dbReference type="ARBA" id="ARBA00022723"/>
    </source>
</evidence>
<gene>
    <name evidence="7" type="ORF">CDAR_105301</name>
</gene>
<dbReference type="GO" id="GO:0000785">
    <property type="term" value="C:chromatin"/>
    <property type="evidence" value="ECO:0007669"/>
    <property type="project" value="TreeGrafter"/>
</dbReference>
<reference evidence="7 8" key="1">
    <citation type="submission" date="2021-06" db="EMBL/GenBank/DDBJ databases">
        <title>Caerostris darwini draft genome.</title>
        <authorList>
            <person name="Kono N."/>
            <person name="Arakawa K."/>
        </authorList>
    </citation>
    <scope>NUCLEOTIDE SEQUENCE [LARGE SCALE GENOMIC DNA]</scope>
</reference>
<feature type="domain" description="C2H2-type" evidence="6">
    <location>
        <begin position="219"/>
        <end position="246"/>
    </location>
</feature>
<dbReference type="SUPFAM" id="SSF57667">
    <property type="entry name" value="beta-beta-alpha zinc fingers"/>
    <property type="match status" value="1"/>
</dbReference>
<name>A0AAV4UPK4_9ARAC</name>
<evidence type="ECO:0000259" key="6">
    <source>
        <dbReference type="PROSITE" id="PS50157"/>
    </source>
</evidence>
<dbReference type="PROSITE" id="PS50157">
    <property type="entry name" value="ZINC_FINGER_C2H2_2"/>
    <property type="match status" value="1"/>
</dbReference>
<organism evidence="7 8">
    <name type="scientific">Caerostris darwini</name>
    <dbReference type="NCBI Taxonomy" id="1538125"/>
    <lineage>
        <taxon>Eukaryota</taxon>
        <taxon>Metazoa</taxon>
        <taxon>Ecdysozoa</taxon>
        <taxon>Arthropoda</taxon>
        <taxon>Chelicerata</taxon>
        <taxon>Arachnida</taxon>
        <taxon>Araneae</taxon>
        <taxon>Araneomorphae</taxon>
        <taxon>Entelegynae</taxon>
        <taxon>Araneoidea</taxon>
        <taxon>Araneidae</taxon>
        <taxon>Caerostris</taxon>
    </lineage>
</organism>
<dbReference type="PANTHER" id="PTHR14003">
    <property type="entry name" value="TRANSCRIPTIONAL REPRESSOR PROTEIN YY"/>
    <property type="match status" value="1"/>
</dbReference>
<dbReference type="Gene3D" id="3.30.160.60">
    <property type="entry name" value="Classic Zinc Finger"/>
    <property type="match status" value="1"/>
</dbReference>
<keyword evidence="1" id="KW-0479">Metal-binding</keyword>
<dbReference type="PANTHER" id="PTHR14003:SF19">
    <property type="entry name" value="YY2 TRANSCRIPTION FACTOR"/>
    <property type="match status" value="1"/>
</dbReference>
<dbReference type="AlphaFoldDB" id="A0AAV4UPK4"/>
<evidence type="ECO:0000313" key="8">
    <source>
        <dbReference type="Proteomes" id="UP001054837"/>
    </source>
</evidence>
<protein>
    <recommendedName>
        <fullName evidence="6">C2H2-type domain-containing protein</fullName>
    </recommendedName>
</protein>
<dbReference type="FunFam" id="3.30.160.60:FF:000702">
    <property type="entry name" value="Transcription factor E4F1 isoform 1"/>
    <property type="match status" value="1"/>
</dbReference>
<dbReference type="EMBL" id="BPLQ01011697">
    <property type="protein sequence ID" value="GIY59656.1"/>
    <property type="molecule type" value="Genomic_DNA"/>
</dbReference>
<dbReference type="GO" id="GO:0000978">
    <property type="term" value="F:RNA polymerase II cis-regulatory region sequence-specific DNA binding"/>
    <property type="evidence" value="ECO:0007669"/>
    <property type="project" value="TreeGrafter"/>
</dbReference>
<proteinExistence type="predicted"/>
<evidence type="ECO:0000313" key="7">
    <source>
        <dbReference type="EMBL" id="GIY59656.1"/>
    </source>
</evidence>
<comment type="caution">
    <text evidence="7">The sequence shown here is derived from an EMBL/GenBank/DDBJ whole genome shotgun (WGS) entry which is preliminary data.</text>
</comment>
<sequence length="341" mass="38387">MATYHFPNIHRKTGCEETAAAEVSSQYGVENQNPYNPEISDFLFPGMAHGKENQIESAYSLQPSDNNSAVMNQNHQFCKAWNLNHPVNAPVPVAEPWALPGFEETFGHRNALRNQLPQHPNVSSQMENSGTSRTDEMSFRFTSNFNESDSASTNQLSQNYETSLGISFLAVQNAQFNPMDPIPTTVAISPIDSDKCSKEFLPKDNLEHRDHSPINARPYVCNYCDKTFPTRFHLARHIRTHTGEKPHTCTRTSAASTLVMGHLNARNVVNAFMPVTSSNGTWFYIIKCDCVGADEFAAENLFGARTCRENKLFYSWKDAVILKNFARNKNVVYNSLRCSLF</sequence>
<keyword evidence="4" id="KW-0862">Zinc</keyword>
<dbReference type="GO" id="GO:0008270">
    <property type="term" value="F:zinc ion binding"/>
    <property type="evidence" value="ECO:0007669"/>
    <property type="project" value="UniProtKB-KW"/>
</dbReference>